<dbReference type="Proteomes" id="UP000033947">
    <property type="component" value="Unassembled WGS sequence"/>
</dbReference>
<dbReference type="EMBL" id="LCBB01000007">
    <property type="protein sequence ID" value="KKS02996.1"/>
    <property type="molecule type" value="Genomic_DNA"/>
</dbReference>
<reference evidence="3 4" key="1">
    <citation type="journal article" date="2015" name="Nature">
        <title>rRNA introns, odd ribosomes, and small enigmatic genomes across a large radiation of phyla.</title>
        <authorList>
            <person name="Brown C.T."/>
            <person name="Hug L.A."/>
            <person name="Thomas B.C."/>
            <person name="Sharon I."/>
            <person name="Castelle C.J."/>
            <person name="Singh A."/>
            <person name="Wilkins M.J."/>
            <person name="Williams K.H."/>
            <person name="Banfield J.F."/>
        </authorList>
    </citation>
    <scope>NUCLEOTIDE SEQUENCE [LARGE SCALE GENOMIC DNA]</scope>
</reference>
<protein>
    <submittedName>
        <fullName evidence="3">Uncharacterized protein</fullName>
    </submittedName>
</protein>
<keyword evidence="1" id="KW-0472">Membrane</keyword>
<feature type="transmembrane region" description="Helical" evidence="1">
    <location>
        <begin position="326"/>
        <end position="347"/>
    </location>
</feature>
<feature type="transmembrane region" description="Helical" evidence="1">
    <location>
        <begin position="289"/>
        <end position="310"/>
    </location>
</feature>
<accession>A0A0G0Y0S7</accession>
<keyword evidence="1" id="KW-0812">Transmembrane</keyword>
<proteinExistence type="predicted"/>
<keyword evidence="1" id="KW-1133">Transmembrane helix</keyword>
<feature type="chain" id="PRO_5002535481" evidence="2">
    <location>
        <begin position="42"/>
        <end position="357"/>
    </location>
</feature>
<evidence type="ECO:0000313" key="4">
    <source>
        <dbReference type="Proteomes" id="UP000033947"/>
    </source>
</evidence>
<evidence type="ECO:0000313" key="3">
    <source>
        <dbReference type="EMBL" id="KKS02996.1"/>
    </source>
</evidence>
<name>A0A0G0Y0S7_UNCKA</name>
<comment type="caution">
    <text evidence="3">The sequence shown here is derived from an EMBL/GenBank/DDBJ whole genome shotgun (WGS) entry which is preliminary data.</text>
</comment>
<gene>
    <name evidence="3" type="ORF">UU55_C0007G0041</name>
</gene>
<evidence type="ECO:0000256" key="1">
    <source>
        <dbReference type="SAM" id="Phobius"/>
    </source>
</evidence>
<sequence>MNSLYKKEVRKVRSLGSLLKYTLSAGIFLFLFLAFSPSTYAQCGAAQQSCCDNTLPPSAGEAPCLSEALPTTCVCDSGLFCVIGPADPRVSICAKCTSVGDNCCWNYEASAYVCQGSAVYCDQVSNKCADVNTLPSCSNVGDVCCPGDAGTRYCVKTTVSNLECNGATGLCYIPGQTCGTAPLKCCPDPIDPIFNPGTCLGTDICDATKADAASPKGYCVPQGTCGNLDGTCCTTGDACNNTAWTCLNGYCRADVPEDINDTWSAGSFPVYRGPIISDIAGLLAPVFRILFYTGIFVGILGIIYSGYLLISSEGDPGRVKEGKDQFTAAILGTLFVLLSVFILRVIINSILGVNSGL</sequence>
<feature type="signal peptide" evidence="2">
    <location>
        <begin position="1"/>
        <end position="41"/>
    </location>
</feature>
<organism evidence="3 4">
    <name type="scientific">candidate division WWE3 bacterium GW2011_GWC2_41_23</name>
    <dbReference type="NCBI Taxonomy" id="1619123"/>
    <lineage>
        <taxon>Bacteria</taxon>
        <taxon>Katanobacteria</taxon>
    </lineage>
</organism>
<evidence type="ECO:0000256" key="2">
    <source>
        <dbReference type="SAM" id="SignalP"/>
    </source>
</evidence>
<dbReference type="AlphaFoldDB" id="A0A0G0Y0S7"/>
<keyword evidence="2" id="KW-0732">Signal</keyword>